<dbReference type="InterPro" id="IPR032675">
    <property type="entry name" value="LRR_dom_sf"/>
</dbReference>
<dbReference type="Gene3D" id="3.80.10.10">
    <property type="entry name" value="Ribonuclease Inhibitor"/>
    <property type="match status" value="2"/>
</dbReference>
<gene>
    <name evidence="1" type="ORF">PG996_006148</name>
</gene>
<comment type="caution">
    <text evidence="1">The sequence shown here is derived from an EMBL/GenBank/DDBJ whole genome shotgun (WGS) entry which is preliminary data.</text>
</comment>
<proteinExistence type="predicted"/>
<evidence type="ECO:0008006" key="3">
    <source>
        <dbReference type="Google" id="ProtNLM"/>
    </source>
</evidence>
<dbReference type="EMBL" id="JAQQWM010000003">
    <property type="protein sequence ID" value="KAK8072800.1"/>
    <property type="molecule type" value="Genomic_DNA"/>
</dbReference>
<reference evidence="1 2" key="1">
    <citation type="submission" date="2023-01" db="EMBL/GenBank/DDBJ databases">
        <title>Analysis of 21 Apiospora genomes using comparative genomics revels a genus with tremendous synthesis potential of carbohydrate active enzymes and secondary metabolites.</title>
        <authorList>
            <person name="Sorensen T."/>
        </authorList>
    </citation>
    <scope>NUCLEOTIDE SEQUENCE [LARGE SCALE GENOMIC DNA]</scope>
    <source>
        <strain evidence="1 2">CBS 83171</strain>
    </source>
</reference>
<keyword evidence="2" id="KW-1185">Reference proteome</keyword>
<dbReference type="Proteomes" id="UP001446871">
    <property type="component" value="Unassembled WGS sequence"/>
</dbReference>
<protein>
    <recommendedName>
        <fullName evidence="3">F-box domain-containing protein</fullName>
    </recommendedName>
</protein>
<evidence type="ECO:0000313" key="2">
    <source>
        <dbReference type="Proteomes" id="UP001446871"/>
    </source>
</evidence>
<dbReference type="PANTHER" id="PTHR13318">
    <property type="entry name" value="PARTNER OF PAIRED, ISOFORM B-RELATED"/>
    <property type="match status" value="1"/>
</dbReference>
<name>A0ABR1VRH3_9PEZI</name>
<accession>A0ABR1VRH3</accession>
<sequence>MHRALLLPEIVAAIVKSESGAPGYLYTCLFINRLFSEEACRLLWYGCGSGYNSATAGHVTPGIRQLAEISQHSRQRAQVYADFINVFMFSQPKETWPYGNEAVWHGDLACLQYPQLQELTITAADDSASLNRGDVVIDYARPSLRTFALSEGSALSDAFLDELRTRCPQLKWLTLSSIDNTMTQDGLLRFLRTQVSLECVWLQTGFGRLWTEEAFHVVAQYPNLELLELYDIPDDWIRGEQRMFPALKWLYTRISPNGLVLLSRHVPSLETLHATLPSTCTSIKAIVNYPRLKDLRVSYDDGAILRKEDLLLIAENCPGLQCLEIGEACPPRAEDLDDLMIEKMAQGLPQLKEFTLIYKVNTGSKPLTLQSIKSLGRHCPHLGQLKLTCISIDWEEADNNIISDSVWTMDLLLHMDHVPLWPEDYDRHSDNDDGTHVSKEHIAEMGQRFARRFPKMSSFFLDGGGEGEEELQMAVDDITMERY</sequence>
<evidence type="ECO:0000313" key="1">
    <source>
        <dbReference type="EMBL" id="KAK8072800.1"/>
    </source>
</evidence>
<dbReference type="SUPFAM" id="SSF52047">
    <property type="entry name" value="RNI-like"/>
    <property type="match status" value="1"/>
</dbReference>
<organism evidence="1 2">
    <name type="scientific">Apiospora saccharicola</name>
    <dbReference type="NCBI Taxonomy" id="335842"/>
    <lineage>
        <taxon>Eukaryota</taxon>
        <taxon>Fungi</taxon>
        <taxon>Dikarya</taxon>
        <taxon>Ascomycota</taxon>
        <taxon>Pezizomycotina</taxon>
        <taxon>Sordariomycetes</taxon>
        <taxon>Xylariomycetidae</taxon>
        <taxon>Amphisphaeriales</taxon>
        <taxon>Apiosporaceae</taxon>
        <taxon>Apiospora</taxon>
    </lineage>
</organism>